<feature type="transmembrane region" description="Helical" evidence="8">
    <location>
        <begin position="277"/>
        <end position="298"/>
    </location>
</feature>
<accession>A0A0W1AUJ7</accession>
<dbReference type="InterPro" id="IPR027417">
    <property type="entry name" value="P-loop_NTPase"/>
</dbReference>
<feature type="transmembrane region" description="Helical" evidence="8">
    <location>
        <begin position="137"/>
        <end position="155"/>
    </location>
</feature>
<dbReference type="InterPro" id="IPR003593">
    <property type="entry name" value="AAA+_ATPase"/>
</dbReference>
<gene>
    <name evidence="11" type="ORF">UQ64_24395</name>
</gene>
<dbReference type="PROSITE" id="PS50893">
    <property type="entry name" value="ABC_TRANSPORTER_2"/>
    <property type="match status" value="1"/>
</dbReference>
<feature type="transmembrane region" description="Helical" evidence="8">
    <location>
        <begin position="161"/>
        <end position="181"/>
    </location>
</feature>
<dbReference type="SMART" id="SM00382">
    <property type="entry name" value="AAA"/>
    <property type="match status" value="1"/>
</dbReference>
<evidence type="ECO:0000313" key="11">
    <source>
        <dbReference type="EMBL" id="KTD84991.1"/>
    </source>
</evidence>
<dbReference type="InterPro" id="IPR003439">
    <property type="entry name" value="ABC_transporter-like_ATP-bd"/>
</dbReference>
<evidence type="ECO:0000256" key="7">
    <source>
        <dbReference type="ARBA" id="ARBA00023136"/>
    </source>
</evidence>
<dbReference type="Pfam" id="PF00664">
    <property type="entry name" value="ABC_membrane"/>
    <property type="match status" value="1"/>
</dbReference>
<dbReference type="Pfam" id="PF00005">
    <property type="entry name" value="ABC_tran"/>
    <property type="match status" value="1"/>
</dbReference>
<feature type="domain" description="ABC transporter" evidence="9">
    <location>
        <begin position="340"/>
        <end position="577"/>
    </location>
</feature>
<feature type="domain" description="ABC transmembrane type-1" evidence="10">
    <location>
        <begin position="16"/>
        <end position="309"/>
    </location>
</feature>
<proteinExistence type="predicted"/>
<dbReference type="AlphaFoldDB" id="A0A0W1AUJ7"/>
<dbReference type="InterPro" id="IPR036640">
    <property type="entry name" value="ABC1_TM_sf"/>
</dbReference>
<evidence type="ECO:0000256" key="8">
    <source>
        <dbReference type="SAM" id="Phobius"/>
    </source>
</evidence>
<dbReference type="GO" id="GO:0005524">
    <property type="term" value="F:ATP binding"/>
    <property type="evidence" value="ECO:0007669"/>
    <property type="project" value="UniProtKB-KW"/>
</dbReference>
<evidence type="ECO:0000256" key="3">
    <source>
        <dbReference type="ARBA" id="ARBA00022692"/>
    </source>
</evidence>
<feature type="transmembrane region" description="Helical" evidence="8">
    <location>
        <begin position="12"/>
        <end position="41"/>
    </location>
</feature>
<dbReference type="InterPro" id="IPR011527">
    <property type="entry name" value="ABC1_TM_dom"/>
</dbReference>
<organism evidence="11 12">
    <name type="scientific">Paenibacillus etheri</name>
    <dbReference type="NCBI Taxonomy" id="1306852"/>
    <lineage>
        <taxon>Bacteria</taxon>
        <taxon>Bacillati</taxon>
        <taxon>Bacillota</taxon>
        <taxon>Bacilli</taxon>
        <taxon>Bacillales</taxon>
        <taxon>Paenibacillaceae</taxon>
        <taxon>Paenibacillus</taxon>
    </lineage>
</organism>
<evidence type="ECO:0000256" key="1">
    <source>
        <dbReference type="ARBA" id="ARBA00004651"/>
    </source>
</evidence>
<evidence type="ECO:0000313" key="12">
    <source>
        <dbReference type="Proteomes" id="UP000054709"/>
    </source>
</evidence>
<dbReference type="InterPro" id="IPR039421">
    <property type="entry name" value="Type_1_exporter"/>
</dbReference>
<dbReference type="GO" id="GO:0016887">
    <property type="term" value="F:ATP hydrolysis activity"/>
    <property type="evidence" value="ECO:0007669"/>
    <property type="project" value="InterPro"/>
</dbReference>
<dbReference type="PANTHER" id="PTHR24221">
    <property type="entry name" value="ATP-BINDING CASSETTE SUB-FAMILY B"/>
    <property type="match status" value="1"/>
</dbReference>
<protein>
    <submittedName>
        <fullName evidence="11">ABC transporter ATP-binding protein</fullName>
    </submittedName>
</protein>
<comment type="caution">
    <text evidence="11">The sequence shown here is derived from an EMBL/GenBank/DDBJ whole genome shotgun (WGS) entry which is preliminary data.</text>
</comment>
<dbReference type="SUPFAM" id="SSF90123">
    <property type="entry name" value="ABC transporter transmembrane region"/>
    <property type="match status" value="1"/>
</dbReference>
<dbReference type="GO" id="GO:0034040">
    <property type="term" value="F:ATPase-coupled lipid transmembrane transporter activity"/>
    <property type="evidence" value="ECO:0007669"/>
    <property type="project" value="TreeGrafter"/>
</dbReference>
<dbReference type="PANTHER" id="PTHR24221:SF397">
    <property type="entry name" value="ABC TRANSPORTER, ATP-BINDING TRANSMEMBRANE PROTEIN"/>
    <property type="match status" value="1"/>
</dbReference>
<dbReference type="GO" id="GO:0140359">
    <property type="term" value="F:ABC-type transporter activity"/>
    <property type="evidence" value="ECO:0007669"/>
    <property type="project" value="InterPro"/>
</dbReference>
<keyword evidence="7 8" id="KW-0472">Membrane</keyword>
<dbReference type="PROSITE" id="PS50929">
    <property type="entry name" value="ABC_TM1F"/>
    <property type="match status" value="1"/>
</dbReference>
<keyword evidence="5 11" id="KW-0067">ATP-binding</keyword>
<evidence type="ECO:0000256" key="4">
    <source>
        <dbReference type="ARBA" id="ARBA00022741"/>
    </source>
</evidence>
<dbReference type="RefSeq" id="WP_060625677.1">
    <property type="nucleotide sequence ID" value="NZ_LCZJ02000033.1"/>
</dbReference>
<feature type="transmembrane region" description="Helical" evidence="8">
    <location>
        <begin position="61"/>
        <end position="88"/>
    </location>
</feature>
<dbReference type="Gene3D" id="3.40.50.300">
    <property type="entry name" value="P-loop containing nucleotide triphosphate hydrolases"/>
    <property type="match status" value="1"/>
</dbReference>
<evidence type="ECO:0000259" key="10">
    <source>
        <dbReference type="PROSITE" id="PS50929"/>
    </source>
</evidence>
<reference evidence="11 12" key="1">
    <citation type="journal article" date="2015" name="Int. Biodeterior. Biodegradation">
        <title>Physiological and genetic screening methods for the isolation of methyl tert-butyl ether-degrading bacteria for bioremediation purposes.</title>
        <authorList>
            <person name="Guisado I.M."/>
            <person name="Purswani J."/>
            <person name="Gonzalez Lopez J."/>
            <person name="Pozo C."/>
        </authorList>
    </citation>
    <scope>NUCLEOTIDE SEQUENCE [LARGE SCALE GENOMIC DNA]</scope>
    <source>
        <strain evidence="11 12">SH7</strain>
    </source>
</reference>
<dbReference type="CDD" id="cd07346">
    <property type="entry name" value="ABC_6TM_exporters"/>
    <property type="match status" value="1"/>
</dbReference>
<dbReference type="OrthoDB" id="9762778at2"/>
<keyword evidence="2" id="KW-0813">Transport</keyword>
<feature type="transmembrane region" description="Helical" evidence="8">
    <location>
        <begin position="249"/>
        <end position="271"/>
    </location>
</feature>
<dbReference type="Gene3D" id="1.20.1560.10">
    <property type="entry name" value="ABC transporter type 1, transmembrane domain"/>
    <property type="match status" value="1"/>
</dbReference>
<dbReference type="FunFam" id="3.40.50.300:FF:000287">
    <property type="entry name" value="Multidrug ABC transporter ATP-binding protein"/>
    <property type="match status" value="1"/>
</dbReference>
<comment type="subcellular location">
    <subcellularLocation>
        <location evidence="1">Cell membrane</location>
        <topology evidence="1">Multi-pass membrane protein</topology>
    </subcellularLocation>
</comment>
<dbReference type="SUPFAM" id="SSF52540">
    <property type="entry name" value="P-loop containing nucleoside triphosphate hydrolases"/>
    <property type="match status" value="1"/>
</dbReference>
<evidence type="ECO:0000259" key="9">
    <source>
        <dbReference type="PROSITE" id="PS50893"/>
    </source>
</evidence>
<dbReference type="FunFam" id="1.20.1560.10:FF:000127">
    <property type="entry name" value="ABC transporter ATP-binding protein"/>
    <property type="match status" value="1"/>
</dbReference>
<name>A0A0W1AUJ7_9BACL</name>
<sequence length="593" mass="65150">MSRLLEIAGEKRGLLILSGVLSSVSAVLMLVPFLSVYFILAELLRHASSPGQVDSDAMIRWGWIALGGLIGGLVTSYCGIMCSHIAAFRIQYNLRVRMTEHLGRLPLGFLNGTSTGAVKKTLEQNVDKVENFVAHQLPDLVSALASTVLMIVAMFWLSPPLAVACLLPILIGMVVQSALMMSGKGKTSVKQYHDSLEQINASAVQYVRGMPAVKVFGQTVHSFRKFYSDMTRYRDYCLEFTDRYQSGYVLFKTLLASSFTFILPVGVYMLSGQPDSMSFALVLLFFLIMAPGVSSPLYKLLMLASSTRDIGEGVERMDRLLAQQPVPEIIMPLSPHAFDVEFTDVTFSYSEEEGATAALSEVSFRAEQGKVTALVGPSGSGKSTVASLVPRFWDPQEGAIRIGGVDIRYMAIHELMNTVAFVFQETFLFYDTLYENIAVGKPEATLDEVQAAARAAQCDEFISRLPQGYDTLIGEGGVYLSGGEEQRIAVARAILKNAPVLVLDEATAFADPENEHHMQLALTELMRGKTVIVIAHRLSSIREAAQILVLRDGQIVERGDHDSLIDLDGLYTKMWHVYSGTGDWHMEKGGEQL</sequence>
<dbReference type="EMBL" id="LCZJ02000033">
    <property type="protein sequence ID" value="KTD84991.1"/>
    <property type="molecule type" value="Genomic_DNA"/>
</dbReference>
<keyword evidence="6 8" id="KW-1133">Transmembrane helix</keyword>
<evidence type="ECO:0000256" key="2">
    <source>
        <dbReference type="ARBA" id="ARBA00022448"/>
    </source>
</evidence>
<evidence type="ECO:0000256" key="6">
    <source>
        <dbReference type="ARBA" id="ARBA00022989"/>
    </source>
</evidence>
<keyword evidence="3 8" id="KW-0812">Transmembrane</keyword>
<dbReference type="GO" id="GO:0005886">
    <property type="term" value="C:plasma membrane"/>
    <property type="evidence" value="ECO:0007669"/>
    <property type="project" value="UniProtKB-SubCell"/>
</dbReference>
<keyword evidence="4" id="KW-0547">Nucleotide-binding</keyword>
<evidence type="ECO:0000256" key="5">
    <source>
        <dbReference type="ARBA" id="ARBA00022840"/>
    </source>
</evidence>
<dbReference type="Proteomes" id="UP000054709">
    <property type="component" value="Unassembled WGS sequence"/>
</dbReference>
<keyword evidence="12" id="KW-1185">Reference proteome</keyword>